<feature type="domain" description="RNA polymerase sigma factor 70 region 4 type 2" evidence="9">
    <location>
        <begin position="157"/>
        <end position="207"/>
    </location>
</feature>
<reference evidence="10 11" key="1">
    <citation type="submission" date="2019-05" db="EMBL/GenBank/DDBJ databases">
        <authorList>
            <consortium name="Science for Life Laboratories"/>
        </authorList>
    </citation>
    <scope>NUCLEOTIDE SEQUENCE [LARGE SCALE GENOMIC DNA]</scope>
    <source>
        <strain evidence="10">Soil9</strain>
    </source>
</reference>
<name>A0A6P2DKK0_9BACT</name>
<protein>
    <recommendedName>
        <fullName evidence="12">RNA polymerase sigma-70 region 2 domain-containing protein</fullName>
    </recommendedName>
</protein>
<evidence type="ECO:0000313" key="10">
    <source>
        <dbReference type="EMBL" id="VTS03180.1"/>
    </source>
</evidence>
<feature type="compositionally biased region" description="Low complexity" evidence="5">
    <location>
        <begin position="679"/>
        <end position="706"/>
    </location>
</feature>
<dbReference type="NCBIfam" id="TIGR02937">
    <property type="entry name" value="sigma70-ECF"/>
    <property type="match status" value="1"/>
</dbReference>
<sequence>MPTGQAERLMPTLRRVVMARQSAARTDGELLSAFVQNAGATEYPHEGARSPEAADAFAELVRRHGAMVLGVCRRVAGDYTTADDAFQATFLVLARRAASVRPRERVGSWLYGVAYRTALKARMVLARRRSREKQVDVMPEPTAPSAVPAWSDLQIVIDEELARLPDKLRLPVVLCDLEGRPQREVAKHLNVPAATLATRLASARRTLAARLTRRGVALSGGALAGLLEQHASASAVPHTLATGVVRAVESGATQGALNSLVSAQAVHLSEGVIRMMMIAKLKAVAVLAAVALALTTGLGVGLVPAAAGDQPATTNEPNATKKAPVTTESVNEYVAERLKNIRAEEPSLDDPTFLRRLSLDVRGTVPTDVETWFFVSDGDEDKRAKVVEWITDDDAKRAAIAKKLGVPIERVRVVRARLVTDDVKGVDVSVAEVVDVPVVTTTKVIETLNFTPDGKKQVVSDEVKIVRGDKVVIEKDARVNRAVVRVTDEKTAKKDDHLGVWSEAVVGSKPAKDTFFQSWTATSGDKDVFLTWASDGKPSGDKFTTTVDLFVATPDNTDAEFLKRVLTDVRGNGPTALELKYFTEDKDPKKREKLIDTLLKDPAVQKKLGDEWKKKMLALKSSNQKSQVEFFYLVTPDHVIPEGKNQNRVVPLELTPAKPFVVPLPPTTPKVPKPPAPSAKPFVVPDAPAVPAKPATPKTPAAPKTPQSDRLEKLVGELIAAQKSDEAILEAITLATLSRLPTDAEKKLVLAVASTAGDRKTAWVAVARALAGTDVKKVDVIVPQFRVELVNPAAPPAPPVPPAKP</sequence>
<dbReference type="SUPFAM" id="SSF88946">
    <property type="entry name" value="Sigma2 domain of RNA polymerase sigma factors"/>
    <property type="match status" value="1"/>
</dbReference>
<keyword evidence="11" id="KW-1185">Reference proteome</keyword>
<dbReference type="InterPro" id="IPR007627">
    <property type="entry name" value="RNA_pol_sigma70_r2"/>
</dbReference>
<dbReference type="InterPro" id="IPR011444">
    <property type="entry name" value="DUF1549"/>
</dbReference>
<evidence type="ECO:0000259" key="8">
    <source>
        <dbReference type="Pfam" id="PF07583"/>
    </source>
</evidence>
<proteinExistence type="inferred from homology"/>
<dbReference type="Proteomes" id="UP000464178">
    <property type="component" value="Chromosome"/>
</dbReference>
<accession>A0A6P2DKK0</accession>
<dbReference type="InterPro" id="IPR013324">
    <property type="entry name" value="RNA_pol_sigma_r3/r4-like"/>
</dbReference>
<dbReference type="Gene3D" id="1.10.10.10">
    <property type="entry name" value="Winged helix-like DNA-binding domain superfamily/Winged helix DNA-binding domain"/>
    <property type="match status" value="1"/>
</dbReference>
<dbReference type="PANTHER" id="PTHR43133">
    <property type="entry name" value="RNA POLYMERASE ECF-TYPE SIGMA FACTO"/>
    <property type="match status" value="1"/>
</dbReference>
<dbReference type="GO" id="GO:0003677">
    <property type="term" value="F:DNA binding"/>
    <property type="evidence" value="ECO:0007669"/>
    <property type="project" value="InterPro"/>
</dbReference>
<dbReference type="Pfam" id="PF07583">
    <property type="entry name" value="PSCyt2"/>
    <property type="match status" value="1"/>
</dbReference>
<keyword evidence="4" id="KW-0804">Transcription</keyword>
<evidence type="ECO:0000256" key="3">
    <source>
        <dbReference type="ARBA" id="ARBA00023082"/>
    </source>
</evidence>
<evidence type="ECO:0008006" key="12">
    <source>
        <dbReference type="Google" id="ProtNLM"/>
    </source>
</evidence>
<feature type="transmembrane region" description="Helical" evidence="6">
    <location>
        <begin position="283"/>
        <end position="307"/>
    </location>
</feature>
<feature type="compositionally biased region" description="Pro residues" evidence="5">
    <location>
        <begin position="666"/>
        <end position="678"/>
    </location>
</feature>
<dbReference type="RefSeq" id="WP_162672953.1">
    <property type="nucleotide sequence ID" value="NZ_LR593886.1"/>
</dbReference>
<dbReference type="GO" id="GO:0006352">
    <property type="term" value="P:DNA-templated transcription initiation"/>
    <property type="evidence" value="ECO:0007669"/>
    <property type="project" value="InterPro"/>
</dbReference>
<keyword evidence="6" id="KW-0472">Membrane</keyword>
<dbReference type="PANTHER" id="PTHR43133:SF51">
    <property type="entry name" value="RNA POLYMERASE SIGMA FACTOR"/>
    <property type="match status" value="1"/>
</dbReference>
<feature type="region of interest" description="Disordered" evidence="5">
    <location>
        <begin position="666"/>
        <end position="708"/>
    </location>
</feature>
<dbReference type="Gene3D" id="1.10.1740.10">
    <property type="match status" value="1"/>
</dbReference>
<evidence type="ECO:0000256" key="1">
    <source>
        <dbReference type="ARBA" id="ARBA00010641"/>
    </source>
</evidence>
<dbReference type="InterPro" id="IPR039425">
    <property type="entry name" value="RNA_pol_sigma-70-like"/>
</dbReference>
<evidence type="ECO:0000313" key="11">
    <source>
        <dbReference type="Proteomes" id="UP000464178"/>
    </source>
</evidence>
<dbReference type="InterPro" id="IPR013325">
    <property type="entry name" value="RNA_pol_sigma_r2"/>
</dbReference>
<gene>
    <name evidence="10" type="ORF">SOIL9_72690</name>
</gene>
<evidence type="ECO:0000256" key="5">
    <source>
        <dbReference type="SAM" id="MobiDB-lite"/>
    </source>
</evidence>
<dbReference type="InterPro" id="IPR036388">
    <property type="entry name" value="WH-like_DNA-bd_sf"/>
</dbReference>
<evidence type="ECO:0000259" key="9">
    <source>
        <dbReference type="Pfam" id="PF08281"/>
    </source>
</evidence>
<evidence type="ECO:0000259" key="7">
    <source>
        <dbReference type="Pfam" id="PF04542"/>
    </source>
</evidence>
<feature type="domain" description="RNA polymerase sigma-70 region 2" evidence="7">
    <location>
        <begin position="60"/>
        <end position="121"/>
    </location>
</feature>
<keyword evidence="6" id="KW-0812">Transmembrane</keyword>
<dbReference type="KEGG" id="gms:SOIL9_72690"/>
<evidence type="ECO:0000256" key="4">
    <source>
        <dbReference type="ARBA" id="ARBA00023163"/>
    </source>
</evidence>
<evidence type="ECO:0000256" key="6">
    <source>
        <dbReference type="SAM" id="Phobius"/>
    </source>
</evidence>
<feature type="domain" description="DUF1549" evidence="8">
    <location>
        <begin position="553"/>
        <end position="616"/>
    </location>
</feature>
<dbReference type="Pfam" id="PF04542">
    <property type="entry name" value="Sigma70_r2"/>
    <property type="match status" value="1"/>
</dbReference>
<dbReference type="InterPro" id="IPR013249">
    <property type="entry name" value="RNA_pol_sigma70_r4_t2"/>
</dbReference>
<dbReference type="GO" id="GO:0016987">
    <property type="term" value="F:sigma factor activity"/>
    <property type="evidence" value="ECO:0007669"/>
    <property type="project" value="UniProtKB-KW"/>
</dbReference>
<dbReference type="SUPFAM" id="SSF88659">
    <property type="entry name" value="Sigma3 and sigma4 domains of RNA polymerase sigma factors"/>
    <property type="match status" value="1"/>
</dbReference>
<keyword evidence="6" id="KW-1133">Transmembrane helix</keyword>
<keyword evidence="3" id="KW-0731">Sigma factor</keyword>
<dbReference type="EMBL" id="LR593886">
    <property type="protein sequence ID" value="VTS03180.1"/>
    <property type="molecule type" value="Genomic_DNA"/>
</dbReference>
<organism evidence="10 11">
    <name type="scientific">Gemmata massiliana</name>
    <dbReference type="NCBI Taxonomy" id="1210884"/>
    <lineage>
        <taxon>Bacteria</taxon>
        <taxon>Pseudomonadati</taxon>
        <taxon>Planctomycetota</taxon>
        <taxon>Planctomycetia</taxon>
        <taxon>Gemmatales</taxon>
        <taxon>Gemmataceae</taxon>
        <taxon>Gemmata</taxon>
    </lineage>
</organism>
<comment type="similarity">
    <text evidence="1">Belongs to the sigma-70 factor family. ECF subfamily.</text>
</comment>
<evidence type="ECO:0000256" key="2">
    <source>
        <dbReference type="ARBA" id="ARBA00023015"/>
    </source>
</evidence>
<dbReference type="InterPro" id="IPR014284">
    <property type="entry name" value="RNA_pol_sigma-70_dom"/>
</dbReference>
<dbReference type="Pfam" id="PF08281">
    <property type="entry name" value="Sigma70_r4_2"/>
    <property type="match status" value="1"/>
</dbReference>
<dbReference type="AlphaFoldDB" id="A0A6P2DKK0"/>
<keyword evidence="2" id="KW-0805">Transcription regulation</keyword>